<dbReference type="GO" id="GO:0005886">
    <property type="term" value="C:plasma membrane"/>
    <property type="evidence" value="ECO:0007669"/>
    <property type="project" value="TreeGrafter"/>
</dbReference>
<feature type="transmembrane region" description="Helical" evidence="7">
    <location>
        <begin position="304"/>
        <end position="330"/>
    </location>
</feature>
<evidence type="ECO:0008006" key="10">
    <source>
        <dbReference type="Google" id="ProtNLM"/>
    </source>
</evidence>
<keyword evidence="3 7" id="KW-0812">Transmembrane</keyword>
<dbReference type="InterPro" id="IPR002293">
    <property type="entry name" value="AA/rel_permease1"/>
</dbReference>
<proteinExistence type="predicted"/>
<keyword evidence="4 7" id="KW-1133">Transmembrane helix</keyword>
<feature type="transmembrane region" description="Helical" evidence="7">
    <location>
        <begin position="181"/>
        <end position="201"/>
    </location>
</feature>
<feature type="non-terminal residue" evidence="8">
    <location>
        <position position="550"/>
    </location>
</feature>
<evidence type="ECO:0000256" key="1">
    <source>
        <dbReference type="ARBA" id="ARBA00004141"/>
    </source>
</evidence>
<feature type="region of interest" description="Disordered" evidence="6">
    <location>
        <begin position="522"/>
        <end position="550"/>
    </location>
</feature>
<evidence type="ECO:0000313" key="9">
    <source>
        <dbReference type="Proteomes" id="UP001497497"/>
    </source>
</evidence>
<feature type="transmembrane region" description="Helical" evidence="7">
    <location>
        <begin position="155"/>
        <end position="174"/>
    </location>
</feature>
<feature type="transmembrane region" description="Helical" evidence="7">
    <location>
        <begin position="54"/>
        <end position="76"/>
    </location>
</feature>
<evidence type="ECO:0000256" key="3">
    <source>
        <dbReference type="ARBA" id="ARBA00022692"/>
    </source>
</evidence>
<evidence type="ECO:0000256" key="4">
    <source>
        <dbReference type="ARBA" id="ARBA00022989"/>
    </source>
</evidence>
<feature type="transmembrane region" description="Helical" evidence="7">
    <location>
        <begin position="375"/>
        <end position="395"/>
    </location>
</feature>
<comment type="subcellular location">
    <subcellularLocation>
        <location evidence="1">Membrane</location>
        <topology evidence="1">Multi-pass membrane protein</topology>
    </subcellularLocation>
</comment>
<protein>
    <recommendedName>
        <fullName evidence="10">Cationic amino acid transporter</fullName>
    </recommendedName>
</protein>
<sequence length="550" mass="59996">MIHQKEVCEQDMKTELCRCLTTPQLTLLGVGNTIGVGIYVMLGVMAKENAGPAVVFSFVAAIFVTLMNALVFAEFATYIPQTGASYVYIYKVFGEFAAFLCGWVMITTYAFSSSVGARAWSGMLDSFFNHSVQEHTDKIFGKIQFGMPFAESLDVLAFIFQIGIVIIVSCNILCSSIINTILGVLTSSVLVFVFVMGLVYGDAENFKNTDHGGFFPFGIAGVVKGTSLALYATSGFEVISMSAEEAKNPSKSIPRAVLCELLIVGVVYIGAAIGMLFLIPYYLIDTRSPLPSAFEYSSVSWGKIIVTVGPMFGITNLQMLGVYGLSRVMYRMAKDGLFLEWFLKVNKRTGVPLNSVVCVGFVTSVSALLFDLSYIVKITVVLMLLSNLFIGSALIKLRITETVKKYEPRKEQAPAKSLKTERDYYENEVVVSEYETCDSTESIDAETTITDGNVSTDNSILVDISDSHNVVNGLCSGDGPTRGNFENEAVIKEESSKLLVDEKQAGNQDVEDLKLGVRPSVEYGDDETEDETLFQHPSLGAVDRASPTSE</sequence>
<feature type="transmembrane region" description="Helical" evidence="7">
    <location>
        <begin position="88"/>
        <end position="111"/>
    </location>
</feature>
<gene>
    <name evidence="8" type="ORF">GSLYS_00009499001</name>
</gene>
<name>A0AAV2HSK2_LYMST</name>
<reference evidence="8 9" key="1">
    <citation type="submission" date="2024-04" db="EMBL/GenBank/DDBJ databases">
        <authorList>
            <consortium name="Genoscope - CEA"/>
            <person name="William W."/>
        </authorList>
    </citation>
    <scope>NUCLEOTIDE SEQUENCE [LARGE SCALE GENOMIC DNA]</scope>
</reference>
<dbReference type="GO" id="GO:0015171">
    <property type="term" value="F:amino acid transmembrane transporter activity"/>
    <property type="evidence" value="ECO:0007669"/>
    <property type="project" value="TreeGrafter"/>
</dbReference>
<evidence type="ECO:0000313" key="8">
    <source>
        <dbReference type="EMBL" id="CAL1535539.1"/>
    </source>
</evidence>
<evidence type="ECO:0000256" key="5">
    <source>
        <dbReference type="ARBA" id="ARBA00023136"/>
    </source>
</evidence>
<dbReference type="EMBL" id="CAXITT010000204">
    <property type="protein sequence ID" value="CAL1535539.1"/>
    <property type="molecule type" value="Genomic_DNA"/>
</dbReference>
<keyword evidence="2" id="KW-0813">Transport</keyword>
<organism evidence="8 9">
    <name type="scientific">Lymnaea stagnalis</name>
    <name type="common">Great pond snail</name>
    <name type="synonym">Helix stagnalis</name>
    <dbReference type="NCBI Taxonomy" id="6523"/>
    <lineage>
        <taxon>Eukaryota</taxon>
        <taxon>Metazoa</taxon>
        <taxon>Spiralia</taxon>
        <taxon>Lophotrochozoa</taxon>
        <taxon>Mollusca</taxon>
        <taxon>Gastropoda</taxon>
        <taxon>Heterobranchia</taxon>
        <taxon>Euthyneura</taxon>
        <taxon>Panpulmonata</taxon>
        <taxon>Hygrophila</taxon>
        <taxon>Lymnaeoidea</taxon>
        <taxon>Lymnaeidae</taxon>
        <taxon>Lymnaea</taxon>
    </lineage>
</organism>
<feature type="transmembrane region" description="Helical" evidence="7">
    <location>
        <begin position="20"/>
        <end position="42"/>
    </location>
</feature>
<keyword evidence="5 7" id="KW-0472">Membrane</keyword>
<evidence type="ECO:0000256" key="6">
    <source>
        <dbReference type="SAM" id="MobiDB-lite"/>
    </source>
</evidence>
<evidence type="ECO:0000256" key="7">
    <source>
        <dbReference type="SAM" id="Phobius"/>
    </source>
</evidence>
<evidence type="ECO:0000256" key="2">
    <source>
        <dbReference type="ARBA" id="ARBA00022448"/>
    </source>
</evidence>
<accession>A0AAV2HSK2</accession>
<dbReference type="AlphaFoldDB" id="A0AAV2HSK2"/>
<dbReference type="PANTHER" id="PTHR43243">
    <property type="entry name" value="INNER MEMBRANE TRANSPORTER YGJI-RELATED"/>
    <property type="match status" value="1"/>
</dbReference>
<dbReference type="Pfam" id="PF13520">
    <property type="entry name" value="AA_permease_2"/>
    <property type="match status" value="1"/>
</dbReference>
<dbReference type="Gene3D" id="1.20.1740.10">
    <property type="entry name" value="Amino acid/polyamine transporter I"/>
    <property type="match status" value="1"/>
</dbReference>
<comment type="caution">
    <text evidence="8">The sequence shown here is derived from an EMBL/GenBank/DDBJ whole genome shotgun (WGS) entry which is preliminary data.</text>
</comment>
<feature type="transmembrane region" description="Helical" evidence="7">
    <location>
        <begin position="351"/>
        <end position="369"/>
    </location>
</feature>
<dbReference type="Proteomes" id="UP001497497">
    <property type="component" value="Unassembled WGS sequence"/>
</dbReference>
<dbReference type="PANTHER" id="PTHR43243:SF4">
    <property type="entry name" value="CATIONIC AMINO ACID TRANSPORTER 4"/>
    <property type="match status" value="1"/>
</dbReference>
<feature type="transmembrane region" description="Helical" evidence="7">
    <location>
        <begin position="213"/>
        <end position="236"/>
    </location>
</feature>
<keyword evidence="9" id="KW-1185">Reference proteome</keyword>
<feature type="transmembrane region" description="Helical" evidence="7">
    <location>
        <begin position="257"/>
        <end position="284"/>
    </location>
</feature>
<feature type="compositionally biased region" description="Acidic residues" evidence="6">
    <location>
        <begin position="523"/>
        <end position="532"/>
    </location>
</feature>